<dbReference type="InterPro" id="IPR013783">
    <property type="entry name" value="Ig-like_fold"/>
</dbReference>
<dbReference type="CDD" id="cd00075">
    <property type="entry name" value="HATPase"/>
    <property type="match status" value="1"/>
</dbReference>
<evidence type="ECO:0000259" key="11">
    <source>
        <dbReference type="PROSITE" id="PS50110"/>
    </source>
</evidence>
<keyword evidence="8" id="KW-1133">Transmembrane helix</keyword>
<dbReference type="InterPro" id="IPR015943">
    <property type="entry name" value="WD40/YVTN_repeat-like_dom_sf"/>
</dbReference>
<dbReference type="InterPro" id="IPR004358">
    <property type="entry name" value="Sig_transdc_His_kin-like_C"/>
</dbReference>
<dbReference type="PRINTS" id="PR00344">
    <property type="entry name" value="BCTRLSENSOR"/>
</dbReference>
<dbReference type="Gene3D" id="3.40.50.2300">
    <property type="match status" value="1"/>
</dbReference>
<dbReference type="InterPro" id="IPR011006">
    <property type="entry name" value="CheY-like_superfamily"/>
</dbReference>
<feature type="modified residue" description="4-aspartylphosphate" evidence="7">
    <location>
        <position position="1244"/>
    </location>
</feature>
<dbReference type="InterPro" id="IPR009057">
    <property type="entry name" value="Homeodomain-like_sf"/>
</dbReference>
<organism evidence="12 13">
    <name type="scientific">Breznakibacter xylanolyticus</name>
    <dbReference type="NCBI Taxonomy" id="990"/>
    <lineage>
        <taxon>Bacteria</taxon>
        <taxon>Pseudomonadati</taxon>
        <taxon>Bacteroidota</taxon>
        <taxon>Bacteroidia</taxon>
        <taxon>Marinilabiliales</taxon>
        <taxon>Marinilabiliaceae</taxon>
        <taxon>Breznakibacter</taxon>
    </lineage>
</organism>
<keyword evidence="8" id="KW-0812">Transmembrane</keyword>
<dbReference type="GO" id="GO:0003700">
    <property type="term" value="F:DNA-binding transcription factor activity"/>
    <property type="evidence" value="ECO:0007669"/>
    <property type="project" value="InterPro"/>
</dbReference>
<dbReference type="PROSITE" id="PS50110">
    <property type="entry name" value="RESPONSE_REGULATORY"/>
    <property type="match status" value="1"/>
</dbReference>
<evidence type="ECO:0000259" key="9">
    <source>
        <dbReference type="PROSITE" id="PS01124"/>
    </source>
</evidence>
<dbReference type="RefSeq" id="WP_111444723.1">
    <property type="nucleotide sequence ID" value="NZ_QKZK01000006.1"/>
</dbReference>
<dbReference type="PANTHER" id="PTHR43547">
    <property type="entry name" value="TWO-COMPONENT HISTIDINE KINASE"/>
    <property type="match status" value="1"/>
</dbReference>
<evidence type="ECO:0000256" key="7">
    <source>
        <dbReference type="PROSITE-ProRule" id="PRU00169"/>
    </source>
</evidence>
<dbReference type="EC" id="2.7.13.3" evidence="2"/>
<accession>A0A2W7NEK3</accession>
<keyword evidence="4" id="KW-0805">Transcription regulation</keyword>
<dbReference type="Gene3D" id="2.130.10.10">
    <property type="entry name" value="YVTN repeat-like/Quinoprotein amine dehydrogenase"/>
    <property type="match status" value="4"/>
</dbReference>
<dbReference type="SUPFAM" id="SSF55874">
    <property type="entry name" value="ATPase domain of HSP90 chaperone/DNA topoisomerase II/histidine kinase"/>
    <property type="match status" value="1"/>
</dbReference>
<keyword evidence="13" id="KW-1185">Reference proteome</keyword>
<dbReference type="GO" id="GO:0000155">
    <property type="term" value="F:phosphorelay sensor kinase activity"/>
    <property type="evidence" value="ECO:0007669"/>
    <property type="project" value="InterPro"/>
</dbReference>
<dbReference type="SMART" id="SM00448">
    <property type="entry name" value="REC"/>
    <property type="match status" value="1"/>
</dbReference>
<dbReference type="Proteomes" id="UP000249239">
    <property type="component" value="Unassembled WGS sequence"/>
</dbReference>
<evidence type="ECO:0000256" key="8">
    <source>
        <dbReference type="SAM" id="Phobius"/>
    </source>
</evidence>
<dbReference type="EMBL" id="QKZK01000006">
    <property type="protein sequence ID" value="PZX18618.1"/>
    <property type="molecule type" value="Genomic_DNA"/>
</dbReference>
<dbReference type="PROSITE" id="PS00041">
    <property type="entry name" value="HTH_ARAC_FAMILY_1"/>
    <property type="match status" value="1"/>
</dbReference>
<sequence length="1449" mass="162685">MIRAGWLLMVVTLWGCAGLVCAGVRFEHLNISHGLSNNSVRLFYQDHDGYMWMGTLNGLNRYDGYRFKDYHYLPGNPNTLQNNRLTHILQDSRGIFYLSTFDGHIHRFDAQREIFTPVDANTGSGYGDFAVSYVYQSSPDVFWYYSLKGGCIRLISNPDLPGGYRIDYLSNNHFKPSDVVNFIQAAPNGEVWLGSSRGLLLLSDDRADFSSSAIQPLYVEGSANSVKITPQHVWVGTGANGVLQFSTAIGRKSMASFNRFGPMRIQCLEQYNQYLLVGTWGDGLYVFDTLKNEVQHFQVRNSGLPASSIQSFFYDQNGLFWIVTAQRGVCSFDVYTGKITYFPLGADKRDALGDMDKQLIFKDSNNTLWVGIYGGGLSRYHRASAQFEQYLYDDKDANSLSSDYVLSIFEDRSKNLWVGTYNGGINKINITPSDFYHVTPSAASASFLSNDVRALFVDASERIWVGTRAGELFAMEQSPDWDNLKNYRIIPFIPKFKKGIYCLFEDRDKNLWIGTKGDGICVIRASERLKQNPVVMRYSETLGMNLNDDSQNVFDIHQDKHGQYWIATYSGGLYLLNDPFGVPRLSRYLADANNLASLSDNRVRQLLFDRDDNLWIATSGGLNILPANQLTAADKQFVRLSVRRDGAPGISNNDVLCMWQHASGDVYLGTFGGGLNVISHIDVLNQHFDWRYVMRNDGLSSNVINSIVEDKSGKLWLGTDNGINHYDPVTGLVERYREADGLGSNLFSESAALMTRAGQVVMGHANGLVLFNPLSLMGDTSQYRVHISAVYNSNRPVGMMPHEAGFDHSDNTLTFDFAALDYAAPDKIKYAFYLENFDKGWSAPSSQSSVTYRGLPPGSYTFKVRATNSNGMWMEAVADYSFVIHPPFWNSFPAYVIYLALLAFLVWFYYRLKVRQLRLRQELEINERLNEEKLQYYTNISHEFKTPLTLILSPVDDIITGSDVPEKVRQRALQIKKNAGYLLHLVEQILDFRRLRENKANLKVAPVDLGTFFNDIHGVFLPLAQKRGINFTVSCPAPGIIGFVDVGVMEKVCYNLLSNALKHTPQGKTIAMSVSLDASSQMLRISVMDQGVGIAPDELGKIFDRFYKSQESTGLGLFFTRELVTWHGGSIEVRSELGHGTEFMVMLPVSRPKSMPDTDVVTTAARASADEVALKYAPELEVPAPEVRKASARKESLLLVEDNPNLLAFLMEKLNETYNVVGAENGRIAIEKARAHAIDLVVCDYMMPEMDGLETLKRLKGDLNTSHIPVILLTAIASEDKMLEAMALGADDYITKPFNISHLQVRIDNLINQRKRLRQVFGQEPDFATDNVPGVNADKEFIDTVTRVIDENIGNNDFSVDLIADKLNMSRTVFYKKMKLISGYSPNEFIQLIRMKKAAFLIKNSNLTISEIGLNVGFSDANYFSKCFKNHFGMPPSVYQKSSDTSAEG</sequence>
<feature type="domain" description="Response regulatory" evidence="11">
    <location>
        <begin position="1196"/>
        <end position="1311"/>
    </location>
</feature>
<dbReference type="InterPro" id="IPR005467">
    <property type="entry name" value="His_kinase_dom"/>
</dbReference>
<evidence type="ECO:0000256" key="1">
    <source>
        <dbReference type="ARBA" id="ARBA00000085"/>
    </source>
</evidence>
<dbReference type="PROSITE" id="PS50109">
    <property type="entry name" value="HIS_KIN"/>
    <property type="match status" value="1"/>
</dbReference>
<evidence type="ECO:0000256" key="3">
    <source>
        <dbReference type="ARBA" id="ARBA00022553"/>
    </source>
</evidence>
<evidence type="ECO:0000256" key="2">
    <source>
        <dbReference type="ARBA" id="ARBA00012438"/>
    </source>
</evidence>
<dbReference type="SUPFAM" id="SSF46689">
    <property type="entry name" value="Homeodomain-like"/>
    <property type="match status" value="1"/>
</dbReference>
<name>A0A2W7NEK3_9BACT</name>
<evidence type="ECO:0000256" key="5">
    <source>
        <dbReference type="ARBA" id="ARBA00023125"/>
    </source>
</evidence>
<dbReference type="Pfam" id="PF07495">
    <property type="entry name" value="Y_Y_Y"/>
    <property type="match status" value="1"/>
</dbReference>
<proteinExistence type="predicted"/>
<dbReference type="SMART" id="SM00387">
    <property type="entry name" value="HATPase_c"/>
    <property type="match status" value="1"/>
</dbReference>
<dbReference type="SMART" id="SM00342">
    <property type="entry name" value="HTH_ARAC"/>
    <property type="match status" value="1"/>
</dbReference>
<reference evidence="12 13" key="1">
    <citation type="submission" date="2018-06" db="EMBL/GenBank/DDBJ databases">
        <title>Genomic Encyclopedia of Archaeal and Bacterial Type Strains, Phase II (KMG-II): from individual species to whole genera.</title>
        <authorList>
            <person name="Goeker M."/>
        </authorList>
    </citation>
    <scope>NUCLEOTIDE SEQUENCE [LARGE SCALE GENOMIC DNA]</scope>
    <source>
        <strain evidence="12 13">DSM 6779</strain>
    </source>
</reference>
<keyword evidence="3 7" id="KW-0597">Phosphoprotein</keyword>
<feature type="domain" description="HTH araC/xylS-type" evidence="9">
    <location>
        <begin position="1343"/>
        <end position="1442"/>
    </location>
</feature>
<dbReference type="CDD" id="cd00082">
    <property type="entry name" value="HisKA"/>
    <property type="match status" value="1"/>
</dbReference>
<dbReference type="InterPro" id="IPR018062">
    <property type="entry name" value="HTH_AraC-typ_CS"/>
</dbReference>
<dbReference type="Gene3D" id="2.60.40.10">
    <property type="entry name" value="Immunoglobulins"/>
    <property type="match status" value="1"/>
</dbReference>
<dbReference type="SUPFAM" id="SSF52172">
    <property type="entry name" value="CheY-like"/>
    <property type="match status" value="1"/>
</dbReference>
<dbReference type="Pfam" id="PF12833">
    <property type="entry name" value="HTH_18"/>
    <property type="match status" value="1"/>
</dbReference>
<evidence type="ECO:0000259" key="10">
    <source>
        <dbReference type="PROSITE" id="PS50109"/>
    </source>
</evidence>
<comment type="catalytic activity">
    <reaction evidence="1">
        <text>ATP + protein L-histidine = ADP + protein N-phospho-L-histidine.</text>
        <dbReference type="EC" id="2.7.13.3"/>
    </reaction>
</comment>
<dbReference type="InterPro" id="IPR003594">
    <property type="entry name" value="HATPase_dom"/>
</dbReference>
<evidence type="ECO:0000313" key="12">
    <source>
        <dbReference type="EMBL" id="PZX18618.1"/>
    </source>
</evidence>
<evidence type="ECO:0000256" key="4">
    <source>
        <dbReference type="ARBA" id="ARBA00023015"/>
    </source>
</evidence>
<dbReference type="SMART" id="SM00388">
    <property type="entry name" value="HisKA"/>
    <property type="match status" value="1"/>
</dbReference>
<dbReference type="InterPro" id="IPR003661">
    <property type="entry name" value="HisK_dim/P_dom"/>
</dbReference>
<dbReference type="CDD" id="cd17574">
    <property type="entry name" value="REC_OmpR"/>
    <property type="match status" value="1"/>
</dbReference>
<evidence type="ECO:0000313" key="13">
    <source>
        <dbReference type="Proteomes" id="UP000249239"/>
    </source>
</evidence>
<keyword evidence="8" id="KW-0472">Membrane</keyword>
<dbReference type="GO" id="GO:0043565">
    <property type="term" value="F:sequence-specific DNA binding"/>
    <property type="evidence" value="ECO:0007669"/>
    <property type="project" value="InterPro"/>
</dbReference>
<dbReference type="PROSITE" id="PS01124">
    <property type="entry name" value="HTH_ARAC_FAMILY_2"/>
    <property type="match status" value="1"/>
</dbReference>
<dbReference type="SUPFAM" id="SSF63829">
    <property type="entry name" value="Calcium-dependent phosphotriesterase"/>
    <property type="match status" value="3"/>
</dbReference>
<dbReference type="Gene3D" id="1.10.10.60">
    <property type="entry name" value="Homeodomain-like"/>
    <property type="match status" value="2"/>
</dbReference>
<dbReference type="SUPFAM" id="SSF47384">
    <property type="entry name" value="Homodimeric domain of signal transducing histidine kinase"/>
    <property type="match status" value="1"/>
</dbReference>
<evidence type="ECO:0000256" key="6">
    <source>
        <dbReference type="ARBA" id="ARBA00023163"/>
    </source>
</evidence>
<dbReference type="InterPro" id="IPR036097">
    <property type="entry name" value="HisK_dim/P_sf"/>
</dbReference>
<dbReference type="InterPro" id="IPR011123">
    <property type="entry name" value="Y_Y_Y"/>
</dbReference>
<comment type="caution">
    <text evidence="12">The sequence shown here is derived from an EMBL/GenBank/DDBJ whole genome shotgun (WGS) entry which is preliminary data.</text>
</comment>
<dbReference type="PANTHER" id="PTHR43547:SF2">
    <property type="entry name" value="HYBRID SIGNAL TRANSDUCTION HISTIDINE KINASE C"/>
    <property type="match status" value="1"/>
</dbReference>
<feature type="transmembrane region" description="Helical" evidence="8">
    <location>
        <begin position="892"/>
        <end position="910"/>
    </location>
</feature>
<dbReference type="InterPro" id="IPR011110">
    <property type="entry name" value="Reg_prop"/>
</dbReference>
<dbReference type="InterPro" id="IPR001789">
    <property type="entry name" value="Sig_transdc_resp-reg_receiver"/>
</dbReference>
<dbReference type="InterPro" id="IPR036890">
    <property type="entry name" value="HATPase_C_sf"/>
</dbReference>
<keyword evidence="6" id="KW-0804">Transcription</keyword>
<dbReference type="OrthoDB" id="9797097at2"/>
<dbReference type="Gene3D" id="1.10.287.130">
    <property type="match status" value="1"/>
</dbReference>
<dbReference type="Pfam" id="PF00512">
    <property type="entry name" value="HisKA"/>
    <property type="match status" value="1"/>
</dbReference>
<feature type="domain" description="Histidine kinase" evidence="10">
    <location>
        <begin position="939"/>
        <end position="1151"/>
    </location>
</feature>
<gene>
    <name evidence="12" type="ORF">LX69_01011</name>
</gene>
<protein>
    <recommendedName>
        <fullName evidence="2">histidine kinase</fullName>
        <ecNumber evidence="2">2.7.13.3</ecNumber>
    </recommendedName>
</protein>
<dbReference type="Pfam" id="PF07494">
    <property type="entry name" value="Reg_prop"/>
    <property type="match status" value="5"/>
</dbReference>
<dbReference type="Pfam" id="PF00072">
    <property type="entry name" value="Response_reg"/>
    <property type="match status" value="1"/>
</dbReference>
<dbReference type="Gene3D" id="3.30.565.10">
    <property type="entry name" value="Histidine kinase-like ATPase, C-terminal domain"/>
    <property type="match status" value="1"/>
</dbReference>
<keyword evidence="5" id="KW-0238">DNA-binding</keyword>
<dbReference type="InterPro" id="IPR018060">
    <property type="entry name" value="HTH_AraC"/>
</dbReference>
<dbReference type="Pfam" id="PF02518">
    <property type="entry name" value="HATPase_c"/>
    <property type="match status" value="1"/>
</dbReference>